<dbReference type="EMBL" id="CP014578">
    <property type="protein sequence ID" value="ANB71496.1"/>
    <property type="molecule type" value="Genomic_DNA"/>
</dbReference>
<evidence type="ECO:0000313" key="2">
    <source>
        <dbReference type="Proteomes" id="UP000076852"/>
    </source>
</evidence>
<dbReference type="GO" id="GO:0003677">
    <property type="term" value="F:DNA binding"/>
    <property type="evidence" value="ECO:0007669"/>
    <property type="project" value="InterPro"/>
</dbReference>
<dbReference type="OrthoDB" id="9800877at2"/>
<keyword evidence="2" id="KW-1185">Reference proteome</keyword>
<dbReference type="InterPro" id="IPR002514">
    <property type="entry name" value="Transposase_8"/>
</dbReference>
<dbReference type="Pfam" id="PF01527">
    <property type="entry name" value="HTH_Tnp_1"/>
    <property type="match status" value="1"/>
</dbReference>
<sequence length="162" mass="17593">MSEKRDLLSRLVIGRKRDGRREYDDAARDELVQLCLQPGVSVARTAMEHELNPNLLRSWIARYQKSQAQVEREKVAQAPMVADGVPIDLSGTPSAFVPVVSTADPPVALPPTSSASVPSMTLSLRVRLSNGVEFDVGEASIDELITVIHTLGRMPCSGSTKI</sequence>
<gene>
    <name evidence="1" type="ORF">AYM40_03265</name>
</gene>
<evidence type="ECO:0000313" key="1">
    <source>
        <dbReference type="EMBL" id="ANB71496.1"/>
    </source>
</evidence>
<dbReference type="GO" id="GO:0006313">
    <property type="term" value="P:DNA transposition"/>
    <property type="evidence" value="ECO:0007669"/>
    <property type="project" value="InterPro"/>
</dbReference>
<name>A0A160FI56_9BURK</name>
<organism evidence="1 2">
    <name type="scientific">Paraburkholderia phytofirmans OLGA172</name>
    <dbReference type="NCBI Taxonomy" id="1417228"/>
    <lineage>
        <taxon>Bacteria</taxon>
        <taxon>Pseudomonadati</taxon>
        <taxon>Pseudomonadota</taxon>
        <taxon>Betaproteobacteria</taxon>
        <taxon>Burkholderiales</taxon>
        <taxon>Burkholderiaceae</taxon>
        <taxon>Paraburkholderia</taxon>
    </lineage>
</organism>
<dbReference type="InterPro" id="IPR009057">
    <property type="entry name" value="Homeodomain-like_sf"/>
</dbReference>
<reference evidence="1 2" key="1">
    <citation type="journal article" date="2016" name="Gene">
        <title>PacBio SMRT assembly of a complex multi-replicon genome reveals chlorocatechol degradative operon in a region of genome plasticity.</title>
        <authorList>
            <person name="Ricker N."/>
            <person name="Shen S.Y."/>
            <person name="Goordial J."/>
            <person name="Jin S."/>
            <person name="Fulthorpe R.R."/>
        </authorList>
    </citation>
    <scope>NUCLEOTIDE SEQUENCE [LARGE SCALE GENOMIC DNA]</scope>
    <source>
        <strain evidence="1 2">OLGA172</strain>
    </source>
</reference>
<dbReference type="GO" id="GO:0004803">
    <property type="term" value="F:transposase activity"/>
    <property type="evidence" value="ECO:0007669"/>
    <property type="project" value="InterPro"/>
</dbReference>
<dbReference type="SUPFAM" id="SSF46689">
    <property type="entry name" value="Homeodomain-like"/>
    <property type="match status" value="1"/>
</dbReference>
<dbReference type="STRING" id="1804984.AYM40_03265"/>
<accession>A0A160FI56</accession>
<protein>
    <recommendedName>
        <fullName evidence="3">Transposase</fullName>
    </recommendedName>
</protein>
<dbReference type="Proteomes" id="UP000076852">
    <property type="component" value="Chromosome 1"/>
</dbReference>
<dbReference type="RefSeq" id="WP_063494964.1">
    <property type="nucleotide sequence ID" value="NZ_CP014578.1"/>
</dbReference>
<dbReference type="KEGG" id="buz:AYM40_03265"/>
<evidence type="ECO:0008006" key="3">
    <source>
        <dbReference type="Google" id="ProtNLM"/>
    </source>
</evidence>
<dbReference type="AlphaFoldDB" id="A0A160FI56"/>
<proteinExistence type="predicted"/>